<dbReference type="WBParaSite" id="SRAE_2000391100.1">
    <property type="protein sequence ID" value="SRAE_2000391100.1"/>
    <property type="gene ID" value="WBGene00264138"/>
</dbReference>
<name>A0A090LHJ6_STRRB</name>
<evidence type="ECO:0000313" key="8">
    <source>
        <dbReference type="Proteomes" id="UP000035682"/>
    </source>
</evidence>
<dbReference type="Gene3D" id="2.10.90.10">
    <property type="entry name" value="Cystine-knot cytokines"/>
    <property type="match status" value="1"/>
</dbReference>
<dbReference type="GeneID" id="36381631"/>
<feature type="domain" description="TGF-beta family profile" evidence="6">
    <location>
        <begin position="224"/>
        <end position="335"/>
    </location>
</feature>
<dbReference type="PANTHER" id="PTHR11848:SF309">
    <property type="entry name" value="INHIBIN BETA CHAIN"/>
    <property type="match status" value="1"/>
</dbReference>
<dbReference type="GO" id="GO:0005615">
    <property type="term" value="C:extracellular space"/>
    <property type="evidence" value="ECO:0007669"/>
    <property type="project" value="TreeGrafter"/>
</dbReference>
<dbReference type="AlphaFoldDB" id="A0A090LHJ6"/>
<accession>A0A090LHJ6</accession>
<dbReference type="Proteomes" id="UP000035682">
    <property type="component" value="Unplaced"/>
</dbReference>
<feature type="chain" id="PRO_5015030819" evidence="5">
    <location>
        <begin position="23"/>
        <end position="335"/>
    </location>
</feature>
<sequence length="335" mass="39137">MVKTFSFNFFIVFLLFNDNVKCSHTINENIRKFLAEDIFKKLLYELDLQVLPNITRSHFHITDENFNFDEKNVLLEDKFYSGTSLIVGNIIQKIVQFIMPTSDYGKNIEKVELVIPSVTINHEYDIIDIKILHILNNGTHRETIGNRKFSFDEMVQTNKIDISIYNDKINNLISDDRKLDLEILATSYNYNQDNYLIPSEEITLELNNQKPYITYKIFSRYNRRNVRSEYKTCDGTLNDGSCCLKNFKIDVSQHPWNFIISPSILNIKSCIGSCIKNDYSTTNSNFIRYSEDSEHKSCCYASEYETIRVLYATDDLGTLKFKNITNLIAKACRCY</sequence>
<evidence type="ECO:0000256" key="3">
    <source>
        <dbReference type="ARBA" id="ARBA00022525"/>
    </source>
</evidence>
<dbReference type="CDD" id="cd19378">
    <property type="entry name" value="TGF_beta_DAF7"/>
    <property type="match status" value="1"/>
</dbReference>
<reference evidence="7 8" key="1">
    <citation type="submission" date="2014-09" db="EMBL/GenBank/DDBJ databases">
        <authorList>
            <person name="Martin A.A."/>
        </authorList>
    </citation>
    <scope>NUCLEOTIDE SEQUENCE</scope>
    <source>
        <strain evidence="8">ED321</strain>
        <strain evidence="7">ED321 Heterogonic</strain>
    </source>
</reference>
<evidence type="ECO:0000256" key="5">
    <source>
        <dbReference type="SAM" id="SignalP"/>
    </source>
</evidence>
<evidence type="ECO:0000256" key="2">
    <source>
        <dbReference type="ARBA" id="ARBA00006656"/>
    </source>
</evidence>
<keyword evidence="8" id="KW-1185">Reference proteome</keyword>
<dbReference type="InterPro" id="IPR001839">
    <property type="entry name" value="TGF-b_C"/>
</dbReference>
<dbReference type="PROSITE" id="PS51362">
    <property type="entry name" value="TGF_BETA_2"/>
    <property type="match status" value="1"/>
</dbReference>
<dbReference type="CTD" id="36381631"/>
<dbReference type="STRING" id="34506.A0A090LHJ6"/>
<evidence type="ECO:0000256" key="4">
    <source>
        <dbReference type="RuleBase" id="RU000354"/>
    </source>
</evidence>
<reference evidence="9" key="2">
    <citation type="submission" date="2020-12" db="UniProtKB">
        <authorList>
            <consortium name="WormBaseParasite"/>
        </authorList>
    </citation>
    <scope>IDENTIFICATION</scope>
</reference>
<evidence type="ECO:0000313" key="10">
    <source>
        <dbReference type="WormBase" id="SRAE_2000391100"/>
    </source>
</evidence>
<evidence type="ECO:0000256" key="1">
    <source>
        <dbReference type="ARBA" id="ARBA00004613"/>
    </source>
</evidence>
<feature type="signal peptide" evidence="5">
    <location>
        <begin position="1"/>
        <end position="22"/>
    </location>
</feature>
<dbReference type="SUPFAM" id="SSF57501">
    <property type="entry name" value="Cystine-knot cytokines"/>
    <property type="match status" value="1"/>
</dbReference>
<evidence type="ECO:0000259" key="6">
    <source>
        <dbReference type="PROSITE" id="PS51362"/>
    </source>
</evidence>
<evidence type="ECO:0000313" key="7">
    <source>
        <dbReference type="EMBL" id="CEF69261.1"/>
    </source>
</evidence>
<evidence type="ECO:0000313" key="9">
    <source>
        <dbReference type="WBParaSite" id="SRAE_2000391100.1"/>
    </source>
</evidence>
<comment type="similarity">
    <text evidence="2 4">Belongs to the TGF-beta family.</text>
</comment>
<dbReference type="InterPro" id="IPR029034">
    <property type="entry name" value="Cystine-knot_cytokine"/>
</dbReference>
<protein>
    <submittedName>
        <fullName evidence="7 9">Transforming growth factor-beta, C-terminal domain-containing protein</fullName>
    </submittedName>
</protein>
<comment type="subcellular location">
    <subcellularLocation>
        <location evidence="1">Secreted</location>
    </subcellularLocation>
</comment>
<keyword evidence="5" id="KW-0732">Signal</keyword>
<dbReference type="Pfam" id="PF00019">
    <property type="entry name" value="TGF_beta"/>
    <property type="match status" value="1"/>
</dbReference>
<dbReference type="OrthoDB" id="5948587at2759"/>
<dbReference type="RefSeq" id="XP_024508461.1">
    <property type="nucleotide sequence ID" value="XM_024642718.1"/>
</dbReference>
<dbReference type="OMA" id="YRRMGYL"/>
<dbReference type="PANTHER" id="PTHR11848">
    <property type="entry name" value="TGF-BETA FAMILY"/>
    <property type="match status" value="1"/>
</dbReference>
<dbReference type="GO" id="GO:0005125">
    <property type="term" value="F:cytokine activity"/>
    <property type="evidence" value="ECO:0007669"/>
    <property type="project" value="TreeGrafter"/>
</dbReference>
<dbReference type="WormBase" id="SRAE_2000391100">
    <property type="protein sequence ID" value="SRP01739"/>
    <property type="gene ID" value="WBGene00264138"/>
</dbReference>
<dbReference type="SMART" id="SM00204">
    <property type="entry name" value="TGFB"/>
    <property type="match status" value="1"/>
</dbReference>
<proteinExistence type="inferred from homology"/>
<keyword evidence="3" id="KW-0964">Secreted</keyword>
<dbReference type="GO" id="GO:0008083">
    <property type="term" value="F:growth factor activity"/>
    <property type="evidence" value="ECO:0007669"/>
    <property type="project" value="UniProtKB-KW"/>
</dbReference>
<organism evidence="7">
    <name type="scientific">Strongyloides ratti</name>
    <name type="common">Parasitic roundworm</name>
    <dbReference type="NCBI Taxonomy" id="34506"/>
    <lineage>
        <taxon>Eukaryota</taxon>
        <taxon>Metazoa</taxon>
        <taxon>Ecdysozoa</taxon>
        <taxon>Nematoda</taxon>
        <taxon>Chromadorea</taxon>
        <taxon>Rhabditida</taxon>
        <taxon>Tylenchina</taxon>
        <taxon>Panagrolaimomorpha</taxon>
        <taxon>Strongyloidoidea</taxon>
        <taxon>Strongyloididae</taxon>
        <taxon>Strongyloides</taxon>
    </lineage>
</organism>
<gene>
    <name evidence="7 9 10" type="ORF">SRAE_2000391100</name>
</gene>
<dbReference type="EMBL" id="LN609529">
    <property type="protein sequence ID" value="CEF69261.1"/>
    <property type="molecule type" value="Genomic_DNA"/>
</dbReference>
<dbReference type="InterPro" id="IPR015615">
    <property type="entry name" value="TGF-beta-rel"/>
</dbReference>
<keyword evidence="4" id="KW-0339">Growth factor</keyword>